<evidence type="ECO:0000313" key="4">
    <source>
        <dbReference type="Proteomes" id="UP001151699"/>
    </source>
</evidence>
<dbReference type="AlphaFoldDB" id="A0A9Q0NB69"/>
<dbReference type="PROSITE" id="PS50025">
    <property type="entry name" value="LAM_G_DOMAIN"/>
    <property type="match status" value="5"/>
</dbReference>
<dbReference type="PANTHER" id="PTHR15036">
    <property type="entry name" value="PIKACHURIN-LIKE PROTEIN"/>
    <property type="match status" value="1"/>
</dbReference>
<organism evidence="3 4">
    <name type="scientific">Pseudolycoriella hygida</name>
    <dbReference type="NCBI Taxonomy" id="35572"/>
    <lineage>
        <taxon>Eukaryota</taxon>
        <taxon>Metazoa</taxon>
        <taxon>Ecdysozoa</taxon>
        <taxon>Arthropoda</taxon>
        <taxon>Hexapoda</taxon>
        <taxon>Insecta</taxon>
        <taxon>Pterygota</taxon>
        <taxon>Neoptera</taxon>
        <taxon>Endopterygota</taxon>
        <taxon>Diptera</taxon>
        <taxon>Nematocera</taxon>
        <taxon>Sciaroidea</taxon>
        <taxon>Sciaridae</taxon>
        <taxon>Pseudolycoriella</taxon>
    </lineage>
</organism>
<gene>
    <name evidence="3" type="primary">Lama2_0</name>
    <name evidence="3" type="ORF">Bhyg_01642</name>
</gene>
<dbReference type="OrthoDB" id="8545473at2759"/>
<dbReference type="InterPro" id="IPR013320">
    <property type="entry name" value="ConA-like_dom_sf"/>
</dbReference>
<feature type="domain" description="Laminin G" evidence="2">
    <location>
        <begin position="1091"/>
        <end position="1270"/>
    </location>
</feature>
<dbReference type="PANTHER" id="PTHR15036:SF67">
    <property type="entry name" value="LAMININ SUBUNIT ALPHA-LIKE PROTEIN"/>
    <property type="match status" value="1"/>
</dbReference>
<name>A0A9Q0NB69_9DIPT</name>
<protein>
    <submittedName>
        <fullName evidence="3">Laminin subunit alpha-2</fullName>
    </submittedName>
</protein>
<comment type="caution">
    <text evidence="3">The sequence shown here is derived from an EMBL/GenBank/DDBJ whole genome shotgun (WGS) entry which is preliminary data.</text>
</comment>
<accession>A0A9Q0NB69</accession>
<dbReference type="Pfam" id="PF00054">
    <property type="entry name" value="Laminin_G_1"/>
    <property type="match status" value="1"/>
</dbReference>
<dbReference type="SMART" id="SM00282">
    <property type="entry name" value="LamG"/>
    <property type="match status" value="5"/>
</dbReference>
<evidence type="ECO:0000256" key="1">
    <source>
        <dbReference type="PROSITE-ProRule" id="PRU00122"/>
    </source>
</evidence>
<proteinExistence type="predicted"/>
<dbReference type="EMBL" id="WJQU01000001">
    <property type="protein sequence ID" value="KAJ6646431.1"/>
    <property type="molecule type" value="Genomic_DNA"/>
</dbReference>
<dbReference type="FunFam" id="2.60.120.200:FF:000200">
    <property type="entry name" value="Laminin subunit alpha-3"/>
    <property type="match status" value="1"/>
</dbReference>
<dbReference type="CDD" id="cd00110">
    <property type="entry name" value="LamG"/>
    <property type="match status" value="5"/>
</dbReference>
<dbReference type="InterPro" id="IPR001791">
    <property type="entry name" value="Laminin_G"/>
</dbReference>
<keyword evidence="1" id="KW-1015">Disulfide bond</keyword>
<sequence length="1274" mass="142051">MEDINVLKETVNDTNAECAEGLEEIRENYLPDAKEHSDDLMQRATDYAKLFKNTKDGAAVALIASTAHKDIIHAIKSAKDMTNQAIEAVAKSQEELYPSTGMSVIDIGMMSLKTSHDIQQDALREIDKLGDLEDDLKRHQKVVDTIKNTIWQTALTNNNISSTLNTLNNNATMKVVMEHLNTSAKISDQMREVRRGAVDISSDVYKLKLKLTSLEPQWDTKLGMAEENVSQSLSNIRAANNTLNNIETISAKHNEKFQKWNETIGLQLQELRDKIAKARHAAEGIRVSLESNTPKCIRSYIPHAFGLTTSNTIKMSIALSTNSVTSPLLFIQGDNSKFIAIEMVKRKIRLVWNLGGDTAIVTHPIEIQTRDPKYDDAWYQIEVNRTMNLGSLVVRQMTNWGTFVPAKTNTGLSRNDHTRLLITPNNRIWVGGIPADIKPRELQSDVGLGVVVHQLFVDDNQIGLWHFAHSEGECQGAMLGAHGESSASNSRHFNGEGYSAITRVGSKLYRNNFFSLQMTFKTLDENALLFLAVDDKNNRSISLTLHDGRLVFRIDYGGESKLEINTTKRYNTGKWVKVEASRAFTKKTSENGNLKVNNEEEKTGSPTIPITAILLPELSDAIYYVGGVPPGFKSGITKAPGADHAFLGCLKDLQINGDAYDPLHSSSYFGVEPTCKDSLTKAGFYGNGYIELPSHSLRKRANFGFVFRTLQPECLLMLSAYPPSTTDEFDSKDKKGNYSVSLIEGRANVWIDAGTGRLELISNVTVNDGEYHVLSVQRVGRKFELRIDDEFQSSQSFTSNRSAINMPGDLGGLYFGGAPDFPEYDNLAPPAAFVGFQGSIKDVVFNNGTMLFNAALNFTNVQIGRLGPHMGFEGIHNVLMKTEPIGKSFTAAPEGCHRVGIYSYEPNAFKFGDGPHSHSIINIQMRNMWQKKFNIQFDFRTFYPNGVLFVAPGTKEKPKHFIGLILRDGQLNFIVRGRKKEELILPKQLNDGQWHHVAMNSVSKKLHIRVDIGMNGQHSSANIKLPKRIHAANTMYVGGLSDNSLTLPVEFVAKLEGFKGCIRRFRVNNNTQDLVRPGQHFNVGQCFPRVEQGSYFPGDAYAVYKRNFHVGKYLELGFEFRTSELNGVLLSVSEPVGFPALSIELHNGKVVMSCDLGDGNPFRVETHNLPSKFTICDNKWHNVTAMYDSEQIAIRIDHYDSLITLAQNKMSGKVYTKSPLYIGGLPDTAPSGTLLSRESFKGCIRNVLIRDELKDWTDMDDLHNVLLSECLAIH</sequence>
<evidence type="ECO:0000259" key="2">
    <source>
        <dbReference type="PROSITE" id="PS50025"/>
    </source>
</evidence>
<reference evidence="3" key="1">
    <citation type="submission" date="2022-07" db="EMBL/GenBank/DDBJ databases">
        <authorList>
            <person name="Trinca V."/>
            <person name="Uliana J.V.C."/>
            <person name="Torres T.T."/>
            <person name="Ward R.J."/>
            <person name="Monesi N."/>
        </authorList>
    </citation>
    <scope>NUCLEOTIDE SEQUENCE</scope>
    <source>
        <strain evidence="3">HSMRA1968</strain>
        <tissue evidence="3">Whole embryos</tissue>
    </source>
</reference>
<comment type="caution">
    <text evidence="1">Lacks conserved residue(s) required for the propagation of feature annotation.</text>
</comment>
<feature type="domain" description="Laminin G" evidence="2">
    <location>
        <begin position="288"/>
        <end position="474"/>
    </location>
</feature>
<dbReference type="SUPFAM" id="SSF49899">
    <property type="entry name" value="Concanavalin A-like lectins/glucanases"/>
    <property type="match status" value="5"/>
</dbReference>
<dbReference type="Gene3D" id="2.60.120.200">
    <property type="match status" value="5"/>
</dbReference>
<feature type="disulfide bond" evidence="1">
    <location>
        <begin position="1243"/>
        <end position="1270"/>
    </location>
</feature>
<feature type="domain" description="Laminin G" evidence="2">
    <location>
        <begin position="488"/>
        <end position="675"/>
    </location>
</feature>
<dbReference type="Pfam" id="PF02210">
    <property type="entry name" value="Laminin_G_2"/>
    <property type="match status" value="4"/>
</dbReference>
<keyword evidence="4" id="KW-1185">Reference proteome</keyword>
<evidence type="ECO:0000313" key="3">
    <source>
        <dbReference type="EMBL" id="KAJ6646431.1"/>
    </source>
</evidence>
<dbReference type="Proteomes" id="UP001151699">
    <property type="component" value="Chromosome A"/>
</dbReference>
<feature type="domain" description="Laminin G" evidence="2">
    <location>
        <begin position="679"/>
        <end position="896"/>
    </location>
</feature>
<dbReference type="InterPro" id="IPR050372">
    <property type="entry name" value="Neurexin-related_CASP"/>
</dbReference>
<feature type="domain" description="Laminin G" evidence="2">
    <location>
        <begin position="908"/>
        <end position="1086"/>
    </location>
</feature>